<dbReference type="InterPro" id="IPR013087">
    <property type="entry name" value="Znf_C2H2_type"/>
</dbReference>
<dbReference type="InterPro" id="IPR036236">
    <property type="entry name" value="Znf_C2H2_sf"/>
</dbReference>
<accession>A0A9D4JAC6</accession>
<evidence type="ECO:0000256" key="8">
    <source>
        <dbReference type="ARBA" id="ARBA00022840"/>
    </source>
</evidence>
<keyword evidence="7" id="KW-0347">Helicase</keyword>
<dbReference type="AlphaFoldDB" id="A0A9D4JAC6"/>
<dbReference type="Pfam" id="PF21635">
    <property type="entry name" value="Mov-10_helical"/>
    <property type="match status" value="1"/>
</dbReference>
<keyword evidence="6" id="KW-0378">Hydrolase</keyword>
<dbReference type="GO" id="GO:0005524">
    <property type="term" value="F:ATP binding"/>
    <property type="evidence" value="ECO:0007669"/>
    <property type="project" value="UniProtKB-KW"/>
</dbReference>
<dbReference type="OrthoDB" id="6513042at2759"/>
<dbReference type="InterPro" id="IPR049079">
    <property type="entry name" value="Mov-10_helical"/>
</dbReference>
<comment type="similarity">
    <text evidence="2">Belongs to the DNA2/NAM7 helicase family. SDE3 subfamily.</text>
</comment>
<evidence type="ECO:0000256" key="2">
    <source>
        <dbReference type="ARBA" id="ARBA00005601"/>
    </source>
</evidence>
<feature type="region of interest" description="Disordered" evidence="12">
    <location>
        <begin position="306"/>
        <end position="330"/>
    </location>
</feature>
<keyword evidence="10" id="KW-0943">RNA-mediated gene silencing</keyword>
<comment type="caution">
    <text evidence="14">The sequence shown here is derived from an EMBL/GenBank/DDBJ whole genome shotgun (WGS) entry which is preliminary data.</text>
</comment>
<dbReference type="SUPFAM" id="SSF57667">
    <property type="entry name" value="beta-beta-alpha zinc fingers"/>
    <property type="match status" value="1"/>
</dbReference>
<dbReference type="PANTHER" id="PTHR45418">
    <property type="entry name" value="CANCER/TESTIS ANTIGEN 55"/>
    <property type="match status" value="1"/>
</dbReference>
<protein>
    <recommendedName>
        <fullName evidence="3">RNA helicase</fullName>
        <ecNumber evidence="3">3.6.4.13</ecNumber>
    </recommendedName>
</protein>
<keyword evidence="4" id="KW-0963">Cytoplasm</keyword>
<gene>
    <name evidence="14" type="ORF">DPMN_154424</name>
</gene>
<sequence>MPGGFELTTEAKRFLKFMRDKNVEDNIFKRDEVRTLYNEEFKRSRPTEYRIAFGQMMRTMTDLKEVQELGDFYVFGKDIQVLYERMKSDTDFSKKLEEWKRKARENPFFCETCGIECTSEKSLVEHQLGSRHRIHKLHVDIYLQRDLNIAIPKGLKINSQPAVDKNGFMQVDCKAGEECRMRIEIECTMDDADVVFQKHIFLWDTGVFTMYKGGSRRGQRWKDLHIRKGEIRTFEIQCKAPKDFGHHYVPLALYFVKKDSSSRALIEKEEEGAWAQDYVLRFVSLHVLGDLHEALAPTSEFRKPERIRQKKFEDTEPGEPLPEPAKNGLAGKLKPYPIPKHLYGYVNKGMTPKAERMGSLDDISLTINSEYLSKVLCTTTPRIYSTKFHHLLWIEEIQMKTDIQKYDLNGVTMDCDKGKMILKVPGLAERRPSILRGDRIYISISDNHPDDHIVVYFRDMHLNADHQPKKRIRYEGIVHKVELDHVLLGVSRKLRDNWLKGKRYDVEFSVSPSNMWVQHRAIESSCHFNDLLFPSEDAIHGDTTVVVLKPWFNIKLNPEQQTAVRNIVQGTSRPAPYIIFGPPGTGKTVTVTEAIIQLYVGQKNSRILVCCPENTAADFLMRKLMKAGPILKKDIFRMYAISRARATVHLDIWESGQHNYDEENDCFLYPKVGDLTNYRILVVTLMSCGRLVTGKFPKNHFTHIFIDEGGHAVEPECIVPITGLMDPTDKSGRAQLVIAGDPKQLGPIIRASIALNFGLPMSLMERLMNTIEMYKTKPYDERYITKLICNYRSHDSILAVPRSLFYDNELHSCGDEMILNSLLGWERLPNKEFPIIFHAVMGLDEREGNSPSWFNRDEVAQIEAYLDSLLEEKKGQKIKPSDIGIISPYRKQVDKIRLMLTSKTSSRKQAKKQTQDRSKIAVGSVEEFQGQEFNIIIISSVRSNRDSSYTEMDIIYNLGFLRNPKRFNVAVTRARSLLIVIGNPITLEQDRNWKAFIDHCDRNNAIIGQKGKLPPDHGLKANTTTFSIVPDDNPSLRAQTEDPAWERRD</sequence>
<comment type="catalytic activity">
    <reaction evidence="11">
        <text>ATP + H2O = ADP + phosphate + H(+)</text>
        <dbReference type="Rhea" id="RHEA:13065"/>
        <dbReference type="ChEBI" id="CHEBI:15377"/>
        <dbReference type="ChEBI" id="CHEBI:15378"/>
        <dbReference type="ChEBI" id="CHEBI:30616"/>
        <dbReference type="ChEBI" id="CHEBI:43474"/>
        <dbReference type="ChEBI" id="CHEBI:456216"/>
        <dbReference type="EC" id="3.6.4.13"/>
    </reaction>
</comment>
<evidence type="ECO:0000256" key="3">
    <source>
        <dbReference type="ARBA" id="ARBA00012552"/>
    </source>
</evidence>
<dbReference type="PANTHER" id="PTHR45418:SF1">
    <property type="entry name" value="CANCER_TESTIS ANTIGEN 55"/>
    <property type="match status" value="1"/>
</dbReference>
<evidence type="ECO:0000256" key="4">
    <source>
        <dbReference type="ARBA" id="ARBA00022490"/>
    </source>
</evidence>
<keyword evidence="9" id="KW-0694">RNA-binding</keyword>
<evidence type="ECO:0000256" key="12">
    <source>
        <dbReference type="SAM" id="MobiDB-lite"/>
    </source>
</evidence>
<feature type="domain" description="C2H2-type" evidence="13">
    <location>
        <begin position="110"/>
        <end position="132"/>
    </location>
</feature>
<dbReference type="CDD" id="cd18808">
    <property type="entry name" value="SF1_C_Upf1"/>
    <property type="match status" value="1"/>
</dbReference>
<dbReference type="FunFam" id="3.40.50.300:FF:000608">
    <property type="entry name" value="Mov10 RISC complex RNA helicase"/>
    <property type="match status" value="1"/>
</dbReference>
<reference evidence="14" key="2">
    <citation type="submission" date="2020-11" db="EMBL/GenBank/DDBJ databases">
        <authorList>
            <person name="McCartney M.A."/>
            <person name="Auch B."/>
            <person name="Kono T."/>
            <person name="Mallez S."/>
            <person name="Becker A."/>
            <person name="Gohl D.M."/>
            <person name="Silverstein K.A.T."/>
            <person name="Koren S."/>
            <person name="Bechman K.B."/>
            <person name="Herman A."/>
            <person name="Abrahante J.E."/>
            <person name="Garbe J."/>
        </authorList>
    </citation>
    <scope>NUCLEOTIDE SEQUENCE</scope>
    <source>
        <strain evidence="14">Duluth1</strain>
        <tissue evidence="14">Whole animal</tissue>
    </source>
</reference>
<dbReference type="InterPro" id="IPR026122">
    <property type="entry name" value="MOV-10/SDE3_DEXXQ/H-box"/>
</dbReference>
<evidence type="ECO:0000313" key="14">
    <source>
        <dbReference type="EMBL" id="KAH3800782.1"/>
    </source>
</evidence>
<dbReference type="Pfam" id="PF12874">
    <property type="entry name" value="zf-met"/>
    <property type="match status" value="1"/>
</dbReference>
<evidence type="ECO:0000256" key="10">
    <source>
        <dbReference type="ARBA" id="ARBA00023158"/>
    </source>
</evidence>
<evidence type="ECO:0000256" key="11">
    <source>
        <dbReference type="ARBA" id="ARBA00047984"/>
    </source>
</evidence>
<dbReference type="CDD" id="cd18038">
    <property type="entry name" value="DEXXQc_Helz-like"/>
    <property type="match status" value="1"/>
</dbReference>
<dbReference type="Proteomes" id="UP000828390">
    <property type="component" value="Unassembled WGS sequence"/>
</dbReference>
<feature type="region of interest" description="Disordered" evidence="12">
    <location>
        <begin position="1030"/>
        <end position="1049"/>
    </location>
</feature>
<dbReference type="InterPro" id="IPR049080">
    <property type="entry name" value="MOV-10-like_beta-barrel"/>
</dbReference>
<dbReference type="EMBL" id="JAIWYP010000007">
    <property type="protein sequence ID" value="KAH3800782.1"/>
    <property type="molecule type" value="Genomic_DNA"/>
</dbReference>
<evidence type="ECO:0000313" key="15">
    <source>
        <dbReference type="Proteomes" id="UP000828390"/>
    </source>
</evidence>
<keyword evidence="8" id="KW-0067">ATP-binding</keyword>
<dbReference type="GO" id="GO:0032574">
    <property type="term" value="F:5'-3' RNA helicase activity"/>
    <property type="evidence" value="ECO:0007669"/>
    <property type="project" value="InterPro"/>
</dbReference>
<name>A0A9D4JAC6_DREPO</name>
<comment type="subcellular location">
    <subcellularLocation>
        <location evidence="1">Cytoplasm</location>
        <location evidence="1">Cytoplasmic ribonucleoprotein granule</location>
    </subcellularLocation>
</comment>
<dbReference type="InterPro" id="IPR027417">
    <property type="entry name" value="P-loop_NTPase"/>
</dbReference>
<dbReference type="EC" id="3.6.4.13" evidence="3"/>
<dbReference type="GO" id="GO:0031047">
    <property type="term" value="P:regulatory ncRNA-mediated gene silencing"/>
    <property type="evidence" value="ECO:0007669"/>
    <property type="project" value="UniProtKB-KW"/>
</dbReference>
<proteinExistence type="inferred from homology"/>
<evidence type="ECO:0000256" key="9">
    <source>
        <dbReference type="ARBA" id="ARBA00022884"/>
    </source>
</evidence>
<dbReference type="SUPFAM" id="SSF52540">
    <property type="entry name" value="P-loop containing nucleoside triphosphate hydrolases"/>
    <property type="match status" value="1"/>
</dbReference>
<dbReference type="InterPro" id="IPR041677">
    <property type="entry name" value="DNA2/NAM7_AAA_11"/>
</dbReference>
<dbReference type="Pfam" id="PF13086">
    <property type="entry name" value="AAA_11"/>
    <property type="match status" value="2"/>
</dbReference>
<evidence type="ECO:0000256" key="1">
    <source>
        <dbReference type="ARBA" id="ARBA00004331"/>
    </source>
</evidence>
<dbReference type="GO" id="GO:0036464">
    <property type="term" value="C:cytoplasmic ribonucleoprotein granule"/>
    <property type="evidence" value="ECO:0007669"/>
    <property type="project" value="UniProtKB-SubCell"/>
</dbReference>
<keyword evidence="5" id="KW-0547">Nucleotide-binding</keyword>
<dbReference type="GO" id="GO:0003723">
    <property type="term" value="F:RNA binding"/>
    <property type="evidence" value="ECO:0007669"/>
    <property type="project" value="UniProtKB-KW"/>
</dbReference>
<dbReference type="Gene3D" id="3.40.50.300">
    <property type="entry name" value="P-loop containing nucleotide triphosphate hydrolases"/>
    <property type="match status" value="2"/>
</dbReference>
<dbReference type="InterPro" id="IPR047187">
    <property type="entry name" value="SF1_C_Upf1"/>
</dbReference>
<dbReference type="InterPro" id="IPR041679">
    <property type="entry name" value="DNA2/NAM7-like_C"/>
</dbReference>
<dbReference type="PROSITE" id="PS00028">
    <property type="entry name" value="ZINC_FINGER_C2H2_1"/>
    <property type="match status" value="1"/>
</dbReference>
<keyword evidence="15" id="KW-1185">Reference proteome</keyword>
<evidence type="ECO:0000256" key="5">
    <source>
        <dbReference type="ARBA" id="ARBA00022741"/>
    </source>
</evidence>
<evidence type="ECO:0000256" key="7">
    <source>
        <dbReference type="ARBA" id="ARBA00022806"/>
    </source>
</evidence>
<dbReference type="GO" id="GO:0016787">
    <property type="term" value="F:hydrolase activity"/>
    <property type="evidence" value="ECO:0007669"/>
    <property type="project" value="UniProtKB-KW"/>
</dbReference>
<dbReference type="Pfam" id="PF21634">
    <property type="entry name" value="MOV-10_beta-barrel"/>
    <property type="match status" value="2"/>
</dbReference>
<reference evidence="14" key="1">
    <citation type="journal article" date="2019" name="bioRxiv">
        <title>The Genome of the Zebra Mussel, Dreissena polymorpha: A Resource for Invasive Species Research.</title>
        <authorList>
            <person name="McCartney M.A."/>
            <person name="Auch B."/>
            <person name="Kono T."/>
            <person name="Mallez S."/>
            <person name="Zhang Y."/>
            <person name="Obille A."/>
            <person name="Becker A."/>
            <person name="Abrahante J.E."/>
            <person name="Garbe J."/>
            <person name="Badalamenti J.P."/>
            <person name="Herman A."/>
            <person name="Mangelson H."/>
            <person name="Liachko I."/>
            <person name="Sullivan S."/>
            <person name="Sone E.D."/>
            <person name="Koren S."/>
            <person name="Silverstein K.A.T."/>
            <person name="Beckman K.B."/>
            <person name="Gohl D.M."/>
        </authorList>
    </citation>
    <scope>NUCLEOTIDE SEQUENCE</scope>
    <source>
        <strain evidence="14">Duluth1</strain>
        <tissue evidence="14">Whole animal</tissue>
    </source>
</reference>
<dbReference type="Pfam" id="PF13087">
    <property type="entry name" value="AAA_12"/>
    <property type="match status" value="1"/>
</dbReference>
<evidence type="ECO:0000256" key="6">
    <source>
        <dbReference type="ARBA" id="ARBA00022801"/>
    </source>
</evidence>
<evidence type="ECO:0000259" key="13">
    <source>
        <dbReference type="PROSITE" id="PS00028"/>
    </source>
</evidence>
<organism evidence="14 15">
    <name type="scientific">Dreissena polymorpha</name>
    <name type="common">Zebra mussel</name>
    <name type="synonym">Mytilus polymorpha</name>
    <dbReference type="NCBI Taxonomy" id="45954"/>
    <lineage>
        <taxon>Eukaryota</taxon>
        <taxon>Metazoa</taxon>
        <taxon>Spiralia</taxon>
        <taxon>Lophotrochozoa</taxon>
        <taxon>Mollusca</taxon>
        <taxon>Bivalvia</taxon>
        <taxon>Autobranchia</taxon>
        <taxon>Heteroconchia</taxon>
        <taxon>Euheterodonta</taxon>
        <taxon>Imparidentia</taxon>
        <taxon>Neoheterodontei</taxon>
        <taxon>Myida</taxon>
        <taxon>Dreissenoidea</taxon>
        <taxon>Dreissenidae</taxon>
        <taxon>Dreissena</taxon>
    </lineage>
</organism>